<proteinExistence type="predicted"/>
<keyword evidence="2" id="KW-1185">Reference proteome</keyword>
<dbReference type="Proteomes" id="UP000308570">
    <property type="component" value="Segment"/>
</dbReference>
<organism evidence="1 2">
    <name type="scientific">Escherichia phage L27</name>
    <dbReference type="NCBI Taxonomy" id="2562890"/>
    <lineage>
        <taxon>Viruses</taxon>
        <taxon>Duplodnaviria</taxon>
        <taxon>Heunggongvirae</taxon>
        <taxon>Uroviricota</taxon>
        <taxon>Caudoviricetes</taxon>
        <taxon>Andersonviridae</taxon>
        <taxon>Ounavirinae</taxon>
        <taxon>Felixounavirus</taxon>
        <taxon>Felixounavirus L27</taxon>
    </lineage>
</organism>
<evidence type="ECO:0000313" key="1">
    <source>
        <dbReference type="EMBL" id="BBJ27034.1"/>
    </source>
</evidence>
<sequence length="31" mass="3502">MQSTCKGAVKGYQADIHPNQIFFSSFKDPKK</sequence>
<accession>A0A455XII0</accession>
<evidence type="ECO:0000313" key="2">
    <source>
        <dbReference type="Proteomes" id="UP000308570"/>
    </source>
</evidence>
<reference evidence="1 2" key="1">
    <citation type="submission" date="2019-03" db="EMBL/GenBank/DDBJ databases">
        <title>Complete Genome Sequence of the Escherichia Bacteriophage L27.</title>
        <authorList>
            <person name="Fujiki J."/>
            <person name="Munby M."/>
            <person name="Usui M."/>
            <person name="Tamura Y."/>
            <person name="Sasaki M."/>
            <person name="Sawa H."/>
            <person name="Iwano H."/>
        </authorList>
    </citation>
    <scope>NUCLEOTIDE SEQUENCE [LARGE SCALE GENOMIC DNA]</scope>
</reference>
<protein>
    <submittedName>
        <fullName evidence="1">Uncharacterized protein</fullName>
    </submittedName>
</protein>
<dbReference type="EMBL" id="LC473039">
    <property type="protein sequence ID" value="BBJ27034.1"/>
    <property type="molecule type" value="Genomic_DNA"/>
</dbReference>
<name>A0A455XII0_9CAUD</name>